<evidence type="ECO:0000313" key="8">
    <source>
        <dbReference type="Ensembl" id="ENSCSEP00000018184.1"/>
    </source>
</evidence>
<dbReference type="PRINTS" id="PR00259">
    <property type="entry name" value="TMFOUR"/>
</dbReference>
<keyword evidence="6" id="KW-1015">Disulfide bond</keyword>
<evidence type="ECO:0000256" key="7">
    <source>
        <dbReference type="RuleBase" id="RU361218"/>
    </source>
</evidence>
<keyword evidence="9" id="KW-1185">Reference proteome</keyword>
<dbReference type="Proteomes" id="UP000265120">
    <property type="component" value="Chromosome 14"/>
</dbReference>
<evidence type="ECO:0000256" key="6">
    <source>
        <dbReference type="PIRSR" id="PIRSR002419-1"/>
    </source>
</evidence>
<evidence type="ECO:0000313" key="9">
    <source>
        <dbReference type="Proteomes" id="UP000265120"/>
    </source>
</evidence>
<comment type="similarity">
    <text evidence="2 7">Belongs to the tetraspanin (TM4SF) family.</text>
</comment>
<comment type="caution">
    <text evidence="7">Lacks conserved residue(s) required for the propagation of feature annotation.</text>
</comment>
<reference evidence="8" key="2">
    <citation type="submission" date="2025-08" db="UniProtKB">
        <authorList>
            <consortium name="Ensembl"/>
        </authorList>
    </citation>
    <scope>IDENTIFICATION</scope>
</reference>
<reference evidence="8 9" key="1">
    <citation type="journal article" date="2014" name="Nat. Genet.">
        <title>Whole-genome sequence of a flatfish provides insights into ZW sex chromosome evolution and adaptation to a benthic lifestyle.</title>
        <authorList>
            <person name="Chen S."/>
            <person name="Zhang G."/>
            <person name="Shao C."/>
            <person name="Huang Q."/>
            <person name="Liu G."/>
            <person name="Zhang P."/>
            <person name="Song W."/>
            <person name="An N."/>
            <person name="Chalopin D."/>
            <person name="Volff J.N."/>
            <person name="Hong Y."/>
            <person name="Li Q."/>
            <person name="Sha Z."/>
            <person name="Zhou H."/>
            <person name="Xie M."/>
            <person name="Yu Q."/>
            <person name="Liu Y."/>
            <person name="Xiang H."/>
            <person name="Wang N."/>
            <person name="Wu K."/>
            <person name="Yang C."/>
            <person name="Zhou Q."/>
            <person name="Liao X."/>
            <person name="Yang L."/>
            <person name="Hu Q."/>
            <person name="Zhang J."/>
            <person name="Meng L."/>
            <person name="Jin L."/>
            <person name="Tian Y."/>
            <person name="Lian J."/>
            <person name="Yang J."/>
            <person name="Miao G."/>
            <person name="Liu S."/>
            <person name="Liang Z."/>
            <person name="Yan F."/>
            <person name="Li Y."/>
            <person name="Sun B."/>
            <person name="Zhang H."/>
            <person name="Zhang J."/>
            <person name="Zhu Y."/>
            <person name="Du M."/>
            <person name="Zhao Y."/>
            <person name="Schartl M."/>
            <person name="Tang Q."/>
            <person name="Wang J."/>
        </authorList>
    </citation>
    <scope>NUCLEOTIDE SEQUENCE</scope>
</reference>
<protein>
    <recommendedName>
        <fullName evidence="7">Tetraspanin</fullName>
    </recommendedName>
</protein>
<dbReference type="GO" id="GO:0005886">
    <property type="term" value="C:plasma membrane"/>
    <property type="evidence" value="ECO:0007669"/>
    <property type="project" value="TreeGrafter"/>
</dbReference>
<dbReference type="AlphaFoldDB" id="A0A3P8VV32"/>
<dbReference type="Gene3D" id="1.10.1450.10">
    <property type="entry name" value="Tetraspanin"/>
    <property type="match status" value="1"/>
</dbReference>
<dbReference type="PANTHER" id="PTHR19282:SF252">
    <property type="entry name" value="TETRASPANIN"/>
    <property type="match status" value="1"/>
</dbReference>
<keyword evidence="3 7" id="KW-0812">Transmembrane</keyword>
<keyword evidence="5 7" id="KW-0472">Membrane</keyword>
<dbReference type="InterPro" id="IPR008952">
    <property type="entry name" value="Tetraspanin_EC2_sf"/>
</dbReference>
<organism evidence="8 9">
    <name type="scientific">Cynoglossus semilaevis</name>
    <name type="common">Tongue sole</name>
    <dbReference type="NCBI Taxonomy" id="244447"/>
    <lineage>
        <taxon>Eukaryota</taxon>
        <taxon>Metazoa</taxon>
        <taxon>Chordata</taxon>
        <taxon>Craniata</taxon>
        <taxon>Vertebrata</taxon>
        <taxon>Euteleostomi</taxon>
        <taxon>Actinopterygii</taxon>
        <taxon>Neopterygii</taxon>
        <taxon>Teleostei</taxon>
        <taxon>Neoteleostei</taxon>
        <taxon>Acanthomorphata</taxon>
        <taxon>Carangaria</taxon>
        <taxon>Pleuronectiformes</taxon>
        <taxon>Pleuronectoidei</taxon>
        <taxon>Cynoglossidae</taxon>
        <taxon>Cynoglossinae</taxon>
        <taxon>Cynoglossus</taxon>
    </lineage>
</organism>
<sequence>MCLLICYIFCKSIFTQAYCVVLLGVGIWAKFSAGFPDFLQQYINQYPLSADITKDGPYLLIGIGITIIILGLFGCLATCHRKPSMLKVYAFFSVIVFFGEVAAGISGFLNKDKLANTVVVAYRTAFWSYNISDSNKAIVDYTQKNLKCCGVTNYTDWGRTAYFTDHGLPHSCCKVRALCIRENLKNLTAVQDKVFGKNKLLVIILEVYTLGLT</sequence>
<dbReference type="InParanoid" id="A0A3P8VV32"/>
<evidence type="ECO:0000256" key="5">
    <source>
        <dbReference type="ARBA" id="ARBA00023136"/>
    </source>
</evidence>
<dbReference type="PANTHER" id="PTHR19282">
    <property type="entry name" value="TETRASPANIN"/>
    <property type="match status" value="1"/>
</dbReference>
<evidence type="ECO:0000256" key="4">
    <source>
        <dbReference type="ARBA" id="ARBA00022989"/>
    </source>
</evidence>
<feature type="transmembrane region" description="Helical" evidence="7">
    <location>
        <begin position="7"/>
        <end position="29"/>
    </location>
</feature>
<proteinExistence type="inferred from homology"/>
<dbReference type="Ensembl" id="ENSCSET00000018409.1">
    <property type="protein sequence ID" value="ENSCSEP00000018184.1"/>
    <property type="gene ID" value="ENSCSEG00000011660.1"/>
</dbReference>
<name>A0A3P8VV32_CYNSE</name>
<accession>A0A3P8VV32</accession>
<comment type="subcellular location">
    <subcellularLocation>
        <location evidence="1 7">Membrane</location>
        <topology evidence="1 7">Multi-pass membrane protein</topology>
    </subcellularLocation>
</comment>
<dbReference type="GeneTree" id="ENSGT00940000159092"/>
<reference evidence="8" key="3">
    <citation type="submission" date="2025-09" db="UniProtKB">
        <authorList>
            <consortium name="Ensembl"/>
        </authorList>
    </citation>
    <scope>IDENTIFICATION</scope>
</reference>
<evidence type="ECO:0000256" key="3">
    <source>
        <dbReference type="ARBA" id="ARBA00022692"/>
    </source>
</evidence>
<feature type="transmembrane region" description="Helical" evidence="7">
    <location>
        <begin position="88"/>
        <end position="109"/>
    </location>
</feature>
<feature type="disulfide bond" evidence="6">
    <location>
        <begin position="149"/>
        <end position="172"/>
    </location>
</feature>
<dbReference type="OMA" id="CCHEMEK"/>
<feature type="transmembrane region" description="Helical" evidence="7">
    <location>
        <begin position="58"/>
        <end position="76"/>
    </location>
</feature>
<evidence type="ECO:0000256" key="2">
    <source>
        <dbReference type="ARBA" id="ARBA00006840"/>
    </source>
</evidence>
<dbReference type="SUPFAM" id="SSF48652">
    <property type="entry name" value="Tetraspanin"/>
    <property type="match status" value="1"/>
</dbReference>
<dbReference type="PIRSF" id="PIRSF002419">
    <property type="entry name" value="Tetraspanin"/>
    <property type="match status" value="1"/>
</dbReference>
<dbReference type="InterPro" id="IPR018499">
    <property type="entry name" value="Tetraspanin/Peripherin"/>
</dbReference>
<evidence type="ECO:0000256" key="1">
    <source>
        <dbReference type="ARBA" id="ARBA00004141"/>
    </source>
</evidence>
<dbReference type="InterPro" id="IPR000301">
    <property type="entry name" value="Tetraspanin_animals"/>
</dbReference>
<keyword evidence="4 7" id="KW-1133">Transmembrane helix</keyword>
<dbReference type="Pfam" id="PF00335">
    <property type="entry name" value="Tetraspanin"/>
    <property type="match status" value="1"/>
</dbReference>